<reference evidence="14" key="1">
    <citation type="submission" date="2020-08" db="EMBL/GenBank/DDBJ databases">
        <authorList>
            <person name="Liu C."/>
            <person name="Sun Q."/>
        </authorList>
    </citation>
    <scope>NUCLEOTIDE SEQUENCE</scope>
    <source>
        <strain evidence="14">BX16</strain>
    </source>
</reference>
<evidence type="ECO:0000313" key="14">
    <source>
        <dbReference type="EMBL" id="MBC5998480.1"/>
    </source>
</evidence>
<evidence type="ECO:0000256" key="10">
    <source>
        <dbReference type="HAMAP-Rule" id="MF_00185"/>
    </source>
</evidence>
<dbReference type="RefSeq" id="WP_249286088.1">
    <property type="nucleotide sequence ID" value="NZ_JACRWC010000008.1"/>
</dbReference>
<evidence type="ECO:0000256" key="4">
    <source>
        <dbReference type="ARBA" id="ARBA00022679"/>
    </source>
</evidence>
<comment type="catalytic activity">
    <reaction evidence="9 10 11">
        <text>adenosine(37) in tRNA + dimethylallyl diphosphate = N(6)-dimethylallyladenosine(37) in tRNA + diphosphate</text>
        <dbReference type="Rhea" id="RHEA:26482"/>
        <dbReference type="Rhea" id="RHEA-COMP:10162"/>
        <dbReference type="Rhea" id="RHEA-COMP:10375"/>
        <dbReference type="ChEBI" id="CHEBI:33019"/>
        <dbReference type="ChEBI" id="CHEBI:57623"/>
        <dbReference type="ChEBI" id="CHEBI:74411"/>
        <dbReference type="ChEBI" id="CHEBI:74415"/>
        <dbReference type="EC" id="2.5.1.75"/>
    </reaction>
</comment>
<dbReference type="GO" id="GO:0052381">
    <property type="term" value="F:tRNA dimethylallyltransferase activity"/>
    <property type="evidence" value="ECO:0007669"/>
    <property type="project" value="UniProtKB-UniRule"/>
</dbReference>
<dbReference type="GO" id="GO:0006400">
    <property type="term" value="P:tRNA modification"/>
    <property type="evidence" value="ECO:0007669"/>
    <property type="project" value="TreeGrafter"/>
</dbReference>
<evidence type="ECO:0000256" key="9">
    <source>
        <dbReference type="ARBA" id="ARBA00049563"/>
    </source>
</evidence>
<dbReference type="GO" id="GO:0005524">
    <property type="term" value="F:ATP binding"/>
    <property type="evidence" value="ECO:0007669"/>
    <property type="project" value="UniProtKB-UniRule"/>
</dbReference>
<dbReference type="InterPro" id="IPR039657">
    <property type="entry name" value="Dimethylallyltransferase"/>
</dbReference>
<organism evidence="14 15">
    <name type="scientific">Lentihominibacter faecis</name>
    <dbReference type="NCBI Taxonomy" id="2764712"/>
    <lineage>
        <taxon>Bacteria</taxon>
        <taxon>Bacillati</taxon>
        <taxon>Bacillota</taxon>
        <taxon>Clostridia</taxon>
        <taxon>Peptostreptococcales</taxon>
        <taxon>Anaerovoracaceae</taxon>
        <taxon>Lentihominibacter</taxon>
    </lineage>
</organism>
<dbReference type="EMBL" id="JACRWC010000008">
    <property type="protein sequence ID" value="MBC5998480.1"/>
    <property type="molecule type" value="Genomic_DNA"/>
</dbReference>
<keyword evidence="5 10" id="KW-0819">tRNA processing</keyword>
<evidence type="ECO:0000313" key="15">
    <source>
        <dbReference type="Proteomes" id="UP000644115"/>
    </source>
</evidence>
<evidence type="ECO:0000256" key="12">
    <source>
        <dbReference type="RuleBase" id="RU003784"/>
    </source>
</evidence>
<keyword evidence="6 10" id="KW-0547">Nucleotide-binding</keyword>
<dbReference type="InterPro" id="IPR027417">
    <property type="entry name" value="P-loop_NTPase"/>
</dbReference>
<comment type="cofactor">
    <cofactor evidence="1 10">
        <name>Mg(2+)</name>
        <dbReference type="ChEBI" id="CHEBI:18420"/>
    </cofactor>
</comment>
<dbReference type="Pfam" id="PF01715">
    <property type="entry name" value="IPPT"/>
    <property type="match status" value="1"/>
</dbReference>
<keyword evidence="4 10" id="KW-0808">Transferase</keyword>
<gene>
    <name evidence="10 14" type="primary">miaA</name>
    <name evidence="14" type="ORF">H8876_00385</name>
</gene>
<keyword evidence="7 10" id="KW-0067">ATP-binding</keyword>
<dbReference type="Gene3D" id="1.10.20.140">
    <property type="match status" value="1"/>
</dbReference>
<feature type="binding site" evidence="10">
    <location>
        <begin position="9"/>
        <end position="16"/>
    </location>
    <ligand>
        <name>ATP</name>
        <dbReference type="ChEBI" id="CHEBI:30616"/>
    </ligand>
</feature>
<evidence type="ECO:0000256" key="13">
    <source>
        <dbReference type="RuleBase" id="RU003785"/>
    </source>
</evidence>
<feature type="site" description="Interaction with substrate tRNA" evidence="10">
    <location>
        <position position="100"/>
    </location>
</feature>
<comment type="function">
    <text evidence="2 10 12">Catalyzes the transfer of a dimethylallyl group onto the adenine at position 37 in tRNAs that read codons beginning with uridine, leading to the formation of N6-(dimethylallyl)adenosine (i(6)A).</text>
</comment>
<dbReference type="PANTHER" id="PTHR11088:SF60">
    <property type="entry name" value="TRNA DIMETHYLALLYLTRANSFERASE"/>
    <property type="match status" value="1"/>
</dbReference>
<protein>
    <recommendedName>
        <fullName evidence="10">tRNA dimethylallyltransferase</fullName>
        <ecNumber evidence="10">2.5.1.75</ecNumber>
    </recommendedName>
    <alternativeName>
        <fullName evidence="10">Dimethylallyl diphosphate:tRNA dimethylallyltransferase</fullName>
        <shortName evidence="10">DMAPP:tRNA dimethylallyltransferase</shortName>
        <shortName evidence="10">DMATase</shortName>
    </alternativeName>
    <alternativeName>
        <fullName evidence="10">Isopentenyl-diphosphate:tRNA isopentenyltransferase</fullName>
        <shortName evidence="10">IPP transferase</shortName>
        <shortName evidence="10">IPPT</shortName>
        <shortName evidence="10">IPTase</shortName>
    </alternativeName>
</protein>
<evidence type="ECO:0000256" key="6">
    <source>
        <dbReference type="ARBA" id="ARBA00022741"/>
    </source>
</evidence>
<dbReference type="Gene3D" id="3.40.50.300">
    <property type="entry name" value="P-loop containing nucleotide triphosphate hydrolases"/>
    <property type="match status" value="1"/>
</dbReference>
<evidence type="ECO:0000256" key="8">
    <source>
        <dbReference type="ARBA" id="ARBA00022842"/>
    </source>
</evidence>
<comment type="caution">
    <text evidence="14">The sequence shown here is derived from an EMBL/GenBank/DDBJ whole genome shotgun (WGS) entry which is preliminary data.</text>
</comment>
<sequence length="309" mass="35548">MGKIIAIAGPTAVGKTKFAIEIAKRFDGEIISCDSMQLYKYMDIGSAKPTKEELAQVPHHLVDLIDPRDDFSVAQYQKLAKDAIRDVQSRGKLAVISGGTGLYLNSLLYEMDFSKAPESSQYRRLLEQRAETEGGAALHKMLEEQDPQAAERIHPNNIKKIIRALERLHEGEEKVKSFQQVQQETTDYETILIGLTRDRAELYDRINRRVEVLIEQGLLEEVEELMRMGMTEDHISMKAIGYKEILAYFHGRCSLETAIDNVKKNTRHYAKKQLTWFRRYDKIKWYNISEYSNDETAVEGITGWLEKNL</sequence>
<dbReference type="AlphaFoldDB" id="A0A923SQJ0"/>
<dbReference type="Proteomes" id="UP000644115">
    <property type="component" value="Unassembled WGS sequence"/>
</dbReference>
<dbReference type="PANTHER" id="PTHR11088">
    <property type="entry name" value="TRNA DIMETHYLALLYLTRANSFERASE"/>
    <property type="match status" value="1"/>
</dbReference>
<keyword evidence="15" id="KW-1185">Reference proteome</keyword>
<evidence type="ECO:0000256" key="1">
    <source>
        <dbReference type="ARBA" id="ARBA00001946"/>
    </source>
</evidence>
<dbReference type="HAMAP" id="MF_00185">
    <property type="entry name" value="IPP_trans"/>
    <property type="match status" value="1"/>
</dbReference>
<evidence type="ECO:0000256" key="3">
    <source>
        <dbReference type="ARBA" id="ARBA00005842"/>
    </source>
</evidence>
<name>A0A923SQJ0_9FIRM</name>
<dbReference type="InterPro" id="IPR018022">
    <property type="entry name" value="IPT"/>
</dbReference>
<dbReference type="NCBIfam" id="TIGR00174">
    <property type="entry name" value="miaA"/>
    <property type="match status" value="1"/>
</dbReference>
<keyword evidence="8 10" id="KW-0460">Magnesium</keyword>
<comment type="subunit">
    <text evidence="10">Monomer.</text>
</comment>
<dbReference type="EC" id="2.5.1.75" evidence="10"/>
<evidence type="ECO:0000256" key="7">
    <source>
        <dbReference type="ARBA" id="ARBA00022840"/>
    </source>
</evidence>
<evidence type="ECO:0000256" key="11">
    <source>
        <dbReference type="RuleBase" id="RU003783"/>
    </source>
</evidence>
<feature type="site" description="Interaction with substrate tRNA" evidence="10">
    <location>
        <position position="123"/>
    </location>
</feature>
<accession>A0A923SQJ0</accession>
<evidence type="ECO:0000256" key="2">
    <source>
        <dbReference type="ARBA" id="ARBA00003213"/>
    </source>
</evidence>
<comment type="caution">
    <text evidence="10">Lacks conserved residue(s) required for the propagation of feature annotation.</text>
</comment>
<feature type="binding site" evidence="10">
    <location>
        <begin position="11"/>
        <end position="16"/>
    </location>
    <ligand>
        <name>substrate</name>
    </ligand>
</feature>
<evidence type="ECO:0000256" key="5">
    <source>
        <dbReference type="ARBA" id="ARBA00022694"/>
    </source>
</evidence>
<dbReference type="CDD" id="cd02019">
    <property type="entry name" value="NK"/>
    <property type="match status" value="1"/>
</dbReference>
<feature type="region of interest" description="Interaction with substrate tRNA" evidence="10">
    <location>
        <begin position="34"/>
        <end position="37"/>
    </location>
</feature>
<dbReference type="SUPFAM" id="SSF52540">
    <property type="entry name" value="P-loop containing nucleoside triphosphate hydrolases"/>
    <property type="match status" value="2"/>
</dbReference>
<comment type="similarity">
    <text evidence="3 10 13">Belongs to the IPP transferase family.</text>
</comment>
<proteinExistence type="inferred from homology"/>